<dbReference type="PANTHER" id="PTHR20863:SF28">
    <property type="entry name" value="ACYL CARRIER PROTEIN, MITOCHONDRIAL"/>
    <property type="match status" value="1"/>
</dbReference>
<dbReference type="PANTHER" id="PTHR20863">
    <property type="entry name" value="ACYL CARRIER PROTEIN"/>
    <property type="match status" value="1"/>
</dbReference>
<keyword evidence="8" id="KW-0276">Fatty acid metabolism</keyword>
<dbReference type="GO" id="GO:0000035">
    <property type="term" value="F:acyl binding"/>
    <property type="evidence" value="ECO:0007669"/>
    <property type="project" value="TreeGrafter"/>
</dbReference>
<reference evidence="17" key="1">
    <citation type="journal article" date="2013" name="Nature">
        <title>Pan genome of the phytoplankton Emiliania underpins its global distribution.</title>
        <authorList>
            <person name="Read B.A."/>
            <person name="Kegel J."/>
            <person name="Klute M.J."/>
            <person name="Kuo A."/>
            <person name="Lefebvre S.C."/>
            <person name="Maumus F."/>
            <person name="Mayer C."/>
            <person name="Miller J."/>
            <person name="Monier A."/>
            <person name="Salamov A."/>
            <person name="Young J."/>
            <person name="Aguilar M."/>
            <person name="Claverie J.M."/>
            <person name="Frickenhaus S."/>
            <person name="Gonzalez K."/>
            <person name="Herman E.K."/>
            <person name="Lin Y.C."/>
            <person name="Napier J."/>
            <person name="Ogata H."/>
            <person name="Sarno A.F."/>
            <person name="Shmutz J."/>
            <person name="Schroeder D."/>
            <person name="de Vargas C."/>
            <person name="Verret F."/>
            <person name="von Dassow P."/>
            <person name="Valentin K."/>
            <person name="Van de Peer Y."/>
            <person name="Wheeler G."/>
            <person name="Dacks J.B."/>
            <person name="Delwiche C.F."/>
            <person name="Dyhrman S.T."/>
            <person name="Glockner G."/>
            <person name="John U."/>
            <person name="Richards T."/>
            <person name="Worden A.Z."/>
            <person name="Zhang X."/>
            <person name="Grigoriev I.V."/>
            <person name="Allen A.E."/>
            <person name="Bidle K."/>
            <person name="Borodovsky M."/>
            <person name="Bowler C."/>
            <person name="Brownlee C."/>
            <person name="Cock J.M."/>
            <person name="Elias M."/>
            <person name="Gladyshev V.N."/>
            <person name="Groth M."/>
            <person name="Guda C."/>
            <person name="Hadaegh A."/>
            <person name="Iglesias-Rodriguez M.D."/>
            <person name="Jenkins J."/>
            <person name="Jones B.M."/>
            <person name="Lawson T."/>
            <person name="Leese F."/>
            <person name="Lindquist E."/>
            <person name="Lobanov A."/>
            <person name="Lomsadze A."/>
            <person name="Malik S.B."/>
            <person name="Marsh M.E."/>
            <person name="Mackinder L."/>
            <person name="Mock T."/>
            <person name="Mueller-Roeber B."/>
            <person name="Pagarete A."/>
            <person name="Parker M."/>
            <person name="Probert I."/>
            <person name="Quesneville H."/>
            <person name="Raines C."/>
            <person name="Rensing S.A."/>
            <person name="Riano-Pachon D.M."/>
            <person name="Richier S."/>
            <person name="Rokitta S."/>
            <person name="Shiraiwa Y."/>
            <person name="Soanes D.M."/>
            <person name="van der Giezen M."/>
            <person name="Wahlund T.M."/>
            <person name="Williams B."/>
            <person name="Wilson W."/>
            <person name="Wolfe G."/>
            <person name="Wurch L.L."/>
        </authorList>
    </citation>
    <scope>NUCLEOTIDE SEQUENCE</scope>
</reference>
<dbReference type="AlphaFoldDB" id="A0A0D3KFY4"/>
<evidence type="ECO:0000256" key="9">
    <source>
        <dbReference type="ARBA" id="ARBA00022946"/>
    </source>
</evidence>
<name>A0A0D3KFY4_EMIH1</name>
<comment type="pathway">
    <text evidence="2">Lipid metabolism; fatty acid biosynthesis.</text>
</comment>
<sequence>MLSRSVAAASRAPALSRALARTAAPALQPRAALARTAAPALRSFASTTFLSEEEVTDRVLGCVKTFDKVHPEQVTVKAHFLNDLGLDSLDTVEVVMAFEDEFVIEIQDADAEKILTCEDAIKYIMTHPTAK</sequence>
<dbReference type="InterPro" id="IPR009081">
    <property type="entry name" value="PP-bd_ACP"/>
</dbReference>
<dbReference type="KEGG" id="ehx:EMIHUDRAFT_441229"/>
<dbReference type="Pfam" id="PF00550">
    <property type="entry name" value="PP-binding"/>
    <property type="match status" value="1"/>
</dbReference>
<dbReference type="KEGG" id="ehx:EMIHUDRAFT_437007"/>
<evidence type="ECO:0000256" key="2">
    <source>
        <dbReference type="ARBA" id="ARBA00005194"/>
    </source>
</evidence>
<reference evidence="16" key="2">
    <citation type="submission" date="2024-10" db="UniProtKB">
        <authorList>
            <consortium name="EnsemblProtists"/>
        </authorList>
    </citation>
    <scope>IDENTIFICATION</scope>
</reference>
<keyword evidence="17" id="KW-1185">Reference proteome</keyword>
<dbReference type="InterPro" id="IPR003231">
    <property type="entry name" value="ACP"/>
</dbReference>
<dbReference type="EnsemblProtists" id="EOD34669">
    <property type="protein sequence ID" value="EOD34669"/>
    <property type="gene ID" value="EMIHUDRAFT_441229"/>
</dbReference>
<protein>
    <recommendedName>
        <fullName evidence="14">Acyl carrier protein</fullName>
    </recommendedName>
</protein>
<dbReference type="PROSITE" id="PS00012">
    <property type="entry name" value="PHOSPHOPANTETHEINE"/>
    <property type="match status" value="1"/>
</dbReference>
<comment type="subcellular location">
    <subcellularLocation>
        <location evidence="1">Mitochondrion</location>
    </subcellularLocation>
</comment>
<dbReference type="EnsemblProtists" id="EOD14160">
    <property type="protein sequence ID" value="EOD14160"/>
    <property type="gene ID" value="EMIHUDRAFT_437007"/>
</dbReference>
<keyword evidence="11" id="KW-0443">Lipid metabolism</keyword>
<comment type="similarity">
    <text evidence="3">Belongs to the acyl carrier protein (ACP) family.</text>
</comment>
<dbReference type="PaxDb" id="2903-EOD14160"/>
<evidence type="ECO:0000313" key="16">
    <source>
        <dbReference type="EnsemblProtists" id="EOD34669"/>
    </source>
</evidence>
<accession>A0A0D3KFY4</accession>
<evidence type="ECO:0000256" key="4">
    <source>
        <dbReference type="ARBA" id="ARBA00022448"/>
    </source>
</evidence>
<dbReference type="PROSITE" id="PS50075">
    <property type="entry name" value="CARRIER"/>
    <property type="match status" value="1"/>
</dbReference>
<proteinExistence type="inferred from homology"/>
<evidence type="ECO:0000256" key="1">
    <source>
        <dbReference type="ARBA" id="ARBA00004173"/>
    </source>
</evidence>
<evidence type="ECO:0000256" key="11">
    <source>
        <dbReference type="ARBA" id="ARBA00023098"/>
    </source>
</evidence>
<keyword evidence="5 14" id="KW-0596">Phosphopantetheine</keyword>
<dbReference type="RefSeq" id="XP_005766589.1">
    <property type="nucleotide sequence ID" value="XM_005766532.1"/>
</dbReference>
<dbReference type="Gene3D" id="1.10.1200.10">
    <property type="entry name" value="ACP-like"/>
    <property type="match status" value="1"/>
</dbReference>
<dbReference type="GeneID" id="17279951"/>
<dbReference type="GO" id="GO:0005739">
    <property type="term" value="C:mitochondrion"/>
    <property type="evidence" value="ECO:0007669"/>
    <property type="project" value="UniProtKB-SubCell"/>
</dbReference>
<dbReference type="eggNOG" id="KOG1748">
    <property type="taxonomic scope" value="Eukaryota"/>
</dbReference>
<keyword evidence="9" id="KW-0809">Transit peptide</keyword>
<evidence type="ECO:0000256" key="3">
    <source>
        <dbReference type="ARBA" id="ARBA00010930"/>
    </source>
</evidence>
<dbReference type="FunFam" id="1.10.1200.10:FF:000003">
    <property type="entry name" value="Acyl carrier protein"/>
    <property type="match status" value="1"/>
</dbReference>
<dbReference type="InterPro" id="IPR006162">
    <property type="entry name" value="Ppantetheine_attach_site"/>
</dbReference>
<evidence type="ECO:0000256" key="12">
    <source>
        <dbReference type="ARBA" id="ARBA00023128"/>
    </source>
</evidence>
<evidence type="ECO:0000256" key="6">
    <source>
        <dbReference type="ARBA" id="ARBA00022516"/>
    </source>
</evidence>
<evidence type="ECO:0000259" key="15">
    <source>
        <dbReference type="PROSITE" id="PS50075"/>
    </source>
</evidence>
<dbReference type="HOGENOM" id="CLU_108696_0_0_1"/>
<dbReference type="NCBIfam" id="NF002148">
    <property type="entry name" value="PRK00982.1-2"/>
    <property type="match status" value="1"/>
</dbReference>
<dbReference type="InterPro" id="IPR036736">
    <property type="entry name" value="ACP-like_sf"/>
</dbReference>
<evidence type="ECO:0000256" key="5">
    <source>
        <dbReference type="ARBA" id="ARBA00022450"/>
    </source>
</evidence>
<evidence type="ECO:0000256" key="8">
    <source>
        <dbReference type="ARBA" id="ARBA00022832"/>
    </source>
</evidence>
<dbReference type="SUPFAM" id="SSF47336">
    <property type="entry name" value="ACP-like"/>
    <property type="match status" value="1"/>
</dbReference>
<feature type="domain" description="Carrier" evidence="15">
    <location>
        <begin position="53"/>
        <end position="128"/>
    </location>
</feature>
<comment type="function">
    <text evidence="14">Carrier of the growing fatty acid chain in fatty acid biosynthesis.</text>
</comment>
<evidence type="ECO:0000256" key="13">
    <source>
        <dbReference type="ARBA" id="ARBA00023160"/>
    </source>
</evidence>
<keyword evidence="7" id="KW-0597">Phosphoprotein</keyword>
<dbReference type="GO" id="GO:0000036">
    <property type="term" value="F:acyl carrier activity"/>
    <property type="evidence" value="ECO:0007669"/>
    <property type="project" value="TreeGrafter"/>
</dbReference>
<keyword evidence="4" id="KW-0813">Transport</keyword>
<keyword evidence="13 14" id="KW-0275">Fatty acid biosynthesis</keyword>
<dbReference type="GeneID" id="17260236"/>
<dbReference type="OMA" id="RFKTPRD"/>
<evidence type="ECO:0000256" key="10">
    <source>
        <dbReference type="ARBA" id="ARBA00022982"/>
    </source>
</evidence>
<dbReference type="NCBIfam" id="TIGR00517">
    <property type="entry name" value="acyl_carrier"/>
    <property type="match status" value="1"/>
</dbReference>
<dbReference type="STRING" id="2903.R1DI06"/>
<keyword evidence="12" id="KW-0496">Mitochondrion</keyword>
<keyword evidence="6 14" id="KW-0444">Lipid biosynthesis</keyword>
<evidence type="ECO:0000313" key="17">
    <source>
        <dbReference type="Proteomes" id="UP000013827"/>
    </source>
</evidence>
<dbReference type="RefSeq" id="XP_005787098.1">
    <property type="nucleotide sequence ID" value="XM_005787041.1"/>
</dbReference>
<dbReference type="HAMAP" id="MF_01217">
    <property type="entry name" value="Acyl_carrier"/>
    <property type="match status" value="1"/>
</dbReference>
<evidence type="ECO:0000256" key="7">
    <source>
        <dbReference type="ARBA" id="ARBA00022553"/>
    </source>
</evidence>
<keyword evidence="10" id="KW-0249">Electron transport</keyword>
<evidence type="ECO:0000256" key="14">
    <source>
        <dbReference type="RuleBase" id="RU000722"/>
    </source>
</evidence>
<dbReference type="Proteomes" id="UP000013827">
    <property type="component" value="Unassembled WGS sequence"/>
</dbReference>
<organism evidence="16 17">
    <name type="scientific">Emiliania huxleyi (strain CCMP1516)</name>
    <dbReference type="NCBI Taxonomy" id="280463"/>
    <lineage>
        <taxon>Eukaryota</taxon>
        <taxon>Haptista</taxon>
        <taxon>Haptophyta</taxon>
        <taxon>Prymnesiophyceae</taxon>
        <taxon>Isochrysidales</taxon>
        <taxon>Noelaerhabdaceae</taxon>
        <taxon>Emiliania</taxon>
    </lineage>
</organism>